<dbReference type="Pfam" id="PF01774">
    <property type="entry name" value="UreD"/>
    <property type="match status" value="1"/>
</dbReference>
<dbReference type="GO" id="GO:0005737">
    <property type="term" value="C:cytoplasm"/>
    <property type="evidence" value="ECO:0007669"/>
    <property type="project" value="UniProtKB-SubCell"/>
</dbReference>
<evidence type="ECO:0000313" key="4">
    <source>
        <dbReference type="EMBL" id="SLN63592.1"/>
    </source>
</evidence>
<comment type="function">
    <text evidence="3">Required for maturation of urease via the functional incorporation of the urease nickel metallocenter.</text>
</comment>
<keyword evidence="3" id="KW-0963">Cytoplasm</keyword>
<keyword evidence="3" id="KW-0996">Nickel insertion</keyword>
<comment type="subcellular location">
    <subcellularLocation>
        <location evidence="3">Cytoplasm</location>
    </subcellularLocation>
</comment>
<evidence type="ECO:0000256" key="3">
    <source>
        <dbReference type="HAMAP-Rule" id="MF_01384"/>
    </source>
</evidence>
<gene>
    <name evidence="3 4" type="primary">ureD</name>
    <name evidence="4" type="ORF">PEL8287_03473</name>
</gene>
<evidence type="ECO:0000256" key="2">
    <source>
        <dbReference type="ARBA" id="ARBA00023186"/>
    </source>
</evidence>
<comment type="subunit">
    <text evidence="3">UreD, UreF and UreG form a complex that acts as a GTP-hydrolysis-dependent molecular chaperone, activating the urease apoprotein by helping to assemble the nickel containing metallocenter of UreC. The UreE protein probably delivers the nickel.</text>
</comment>
<dbReference type="AlphaFoldDB" id="A0A1Y5TGV4"/>
<dbReference type="PANTHER" id="PTHR33643">
    <property type="entry name" value="UREASE ACCESSORY PROTEIN D"/>
    <property type="match status" value="1"/>
</dbReference>
<dbReference type="HAMAP" id="MF_01384">
    <property type="entry name" value="UreD"/>
    <property type="match status" value="1"/>
</dbReference>
<proteinExistence type="inferred from homology"/>
<dbReference type="InterPro" id="IPR002669">
    <property type="entry name" value="UreD"/>
</dbReference>
<evidence type="ECO:0000256" key="1">
    <source>
        <dbReference type="ARBA" id="ARBA00007177"/>
    </source>
</evidence>
<dbReference type="GO" id="GO:0016151">
    <property type="term" value="F:nickel cation binding"/>
    <property type="evidence" value="ECO:0007669"/>
    <property type="project" value="UniProtKB-UniRule"/>
</dbReference>
<name>A0A1Y5TGV4_9RHOB</name>
<evidence type="ECO:0000313" key="5">
    <source>
        <dbReference type="Proteomes" id="UP000193827"/>
    </source>
</evidence>
<dbReference type="EMBL" id="FWFL01000011">
    <property type="protein sequence ID" value="SLN63592.1"/>
    <property type="molecule type" value="Genomic_DNA"/>
</dbReference>
<accession>A0A1Y5TGV4</accession>
<reference evidence="4 5" key="1">
    <citation type="submission" date="2017-03" db="EMBL/GenBank/DDBJ databases">
        <authorList>
            <person name="Afonso C.L."/>
            <person name="Miller P.J."/>
            <person name="Scott M.A."/>
            <person name="Spackman E."/>
            <person name="Goraichik I."/>
            <person name="Dimitrov K.M."/>
            <person name="Suarez D.L."/>
            <person name="Swayne D.E."/>
        </authorList>
    </citation>
    <scope>NUCLEOTIDE SEQUENCE [LARGE SCALE GENOMIC DNA]</scope>
    <source>
        <strain evidence="4 5">CECT 8287</strain>
    </source>
</reference>
<keyword evidence="2 3" id="KW-0143">Chaperone</keyword>
<comment type="similarity">
    <text evidence="1 3">Belongs to the UreD family.</text>
</comment>
<keyword evidence="5" id="KW-1185">Reference proteome</keyword>
<dbReference type="Proteomes" id="UP000193827">
    <property type="component" value="Unassembled WGS sequence"/>
</dbReference>
<dbReference type="PANTHER" id="PTHR33643:SF1">
    <property type="entry name" value="UREASE ACCESSORY PROTEIN D"/>
    <property type="match status" value="1"/>
</dbReference>
<organism evidence="4 5">
    <name type="scientific">Roseovarius litorisediminis</name>
    <dbReference type="NCBI Taxonomy" id="1312363"/>
    <lineage>
        <taxon>Bacteria</taxon>
        <taxon>Pseudomonadati</taxon>
        <taxon>Pseudomonadota</taxon>
        <taxon>Alphaproteobacteria</taxon>
        <taxon>Rhodobacterales</taxon>
        <taxon>Roseobacteraceae</taxon>
        <taxon>Roseovarius</taxon>
    </lineage>
</organism>
<protein>
    <recommendedName>
        <fullName evidence="3">Urease accessory protein UreD</fullName>
    </recommendedName>
</protein>
<sequence length="286" mass="30511">MSNGRGTITLATTISDAGSPALQPRAIGALSLASKCTPRGAALAGLRQSGAMRALFPRPNSPTLQAVVVNTAGGVTGGDAFSLTARAGENSSLSLTTQAAERAYRAQPGQTAKIRNRLCVDRGARLDWLPQETILYDGCALNRSLRVEMAEQARLLLVEPLIFGRSAMGEVLRNSYFMDKIEVRRRGTPLFLDAMTLQGDITAHMASPHIAAGADAMALLVYVSPDAVAQLDPVRKMLPETAGASLIHADLLTLRILASDGYALRQSLVPILRHLTNQALPRSWMT</sequence>